<dbReference type="NCBIfam" id="TIGR00254">
    <property type="entry name" value="GGDEF"/>
    <property type="match status" value="1"/>
</dbReference>
<dbReference type="CDD" id="cd01949">
    <property type="entry name" value="GGDEF"/>
    <property type="match status" value="1"/>
</dbReference>
<dbReference type="Gene3D" id="3.30.450.20">
    <property type="entry name" value="PAS domain"/>
    <property type="match status" value="1"/>
</dbReference>
<dbReference type="AlphaFoldDB" id="H3ZGZ4"/>
<dbReference type="NCBIfam" id="TIGR00229">
    <property type="entry name" value="sensory_box"/>
    <property type="match status" value="1"/>
</dbReference>
<dbReference type="RefSeq" id="WP_008951280.1">
    <property type="nucleotide sequence ID" value="NZ_AHTH01000045.1"/>
</dbReference>
<dbReference type="InterPro" id="IPR052155">
    <property type="entry name" value="Biofilm_reg_signaling"/>
</dbReference>
<proteinExistence type="predicted"/>
<reference evidence="4 5" key="1">
    <citation type="journal article" date="2012" name="J. Bacteriol.">
        <title>Genome Sequence of Extracellular-Protease-Producing Alishewanella jeotgali Isolated from Traditional Korean Fermented Seafood.</title>
        <authorList>
            <person name="Jung J."/>
            <person name="Chun J."/>
            <person name="Park W."/>
        </authorList>
    </citation>
    <scope>NUCLEOTIDE SEQUENCE [LARGE SCALE GENOMIC DNA]</scope>
    <source>
        <strain evidence="4 5">KCTC 22429</strain>
    </source>
</reference>
<dbReference type="PANTHER" id="PTHR44757:SF2">
    <property type="entry name" value="BIOFILM ARCHITECTURE MAINTENANCE PROTEIN MBAA"/>
    <property type="match status" value="1"/>
</dbReference>
<dbReference type="Proteomes" id="UP000012046">
    <property type="component" value="Unassembled WGS sequence"/>
</dbReference>
<gene>
    <name evidence="4" type="ORF">AJE_13220</name>
</gene>
<comment type="cofactor">
    <cofactor evidence="1">
        <name>Mg(2+)</name>
        <dbReference type="ChEBI" id="CHEBI:18420"/>
    </cofactor>
</comment>
<keyword evidence="5" id="KW-1185">Reference proteome</keyword>
<dbReference type="EMBL" id="AHTH01000045">
    <property type="protein sequence ID" value="EHR40134.1"/>
    <property type="molecule type" value="Genomic_DNA"/>
</dbReference>
<sequence>MKMFAQQLIQQLPGGVMLLDRHFKLTYVNDFICQHSGLSEQSLIGRVLFQLFPEVPQDWFCRKASEVLQQQRAQHLSWQQRLYLLKFPRQSVPDAGAMAQNVSLIPLDTAEGHVLAIWLQDATEAARHHAQLLLSNQQLKQQARFDPLTELPNRQFWLYQLQLELARAERYQRPLAVLLFELERFKALNDQYGHQLGDKVLRSLAQQCSELLRDNDLLARLAGAEFAILLPDTELAGALEVASRIKNYVAQLSGSEASLQAKLSISCGISALAPAIAADTLLQQAEQALYQAKCMGKNQTSFWRG</sequence>
<dbReference type="InterPro" id="IPR043128">
    <property type="entry name" value="Rev_trsase/Diguanyl_cyclase"/>
</dbReference>
<dbReference type="PROSITE" id="PS50887">
    <property type="entry name" value="GGDEF"/>
    <property type="match status" value="1"/>
</dbReference>
<dbReference type="eggNOG" id="COG3706">
    <property type="taxonomic scope" value="Bacteria"/>
</dbReference>
<dbReference type="InterPro" id="IPR035965">
    <property type="entry name" value="PAS-like_dom_sf"/>
</dbReference>
<dbReference type="PATRIC" id="fig|1129374.4.peg.2623"/>
<dbReference type="STRING" id="1129374.AJE_13220"/>
<accession>H3ZGZ4</accession>
<evidence type="ECO:0000259" key="3">
    <source>
        <dbReference type="PROSITE" id="PS50887"/>
    </source>
</evidence>
<dbReference type="CDD" id="cd00130">
    <property type="entry name" value="PAS"/>
    <property type="match status" value="1"/>
</dbReference>
<dbReference type="PANTHER" id="PTHR44757">
    <property type="entry name" value="DIGUANYLATE CYCLASE DGCP"/>
    <property type="match status" value="1"/>
</dbReference>
<dbReference type="InterPro" id="IPR000160">
    <property type="entry name" value="GGDEF_dom"/>
</dbReference>
<dbReference type="InterPro" id="IPR013656">
    <property type="entry name" value="PAS_4"/>
</dbReference>
<feature type="domain" description="GGDEF" evidence="3">
    <location>
        <begin position="173"/>
        <end position="305"/>
    </location>
</feature>
<feature type="domain" description="PAS" evidence="2">
    <location>
        <begin position="1"/>
        <end position="71"/>
    </location>
</feature>
<dbReference type="SUPFAM" id="SSF55785">
    <property type="entry name" value="PYP-like sensor domain (PAS domain)"/>
    <property type="match status" value="1"/>
</dbReference>
<evidence type="ECO:0000313" key="4">
    <source>
        <dbReference type="EMBL" id="EHR40134.1"/>
    </source>
</evidence>
<name>H3ZGZ4_9ALTE</name>
<dbReference type="SUPFAM" id="SSF55073">
    <property type="entry name" value="Nucleotide cyclase"/>
    <property type="match status" value="1"/>
</dbReference>
<dbReference type="GO" id="GO:0003824">
    <property type="term" value="F:catalytic activity"/>
    <property type="evidence" value="ECO:0007669"/>
    <property type="project" value="UniProtKB-ARBA"/>
</dbReference>
<evidence type="ECO:0000259" key="2">
    <source>
        <dbReference type="PROSITE" id="PS50112"/>
    </source>
</evidence>
<evidence type="ECO:0000256" key="1">
    <source>
        <dbReference type="ARBA" id="ARBA00001946"/>
    </source>
</evidence>
<protein>
    <submittedName>
        <fullName evidence="4">GGDEF domain-containing protein</fullName>
    </submittedName>
</protein>
<dbReference type="Pfam" id="PF00990">
    <property type="entry name" value="GGDEF"/>
    <property type="match status" value="1"/>
</dbReference>
<dbReference type="Pfam" id="PF08448">
    <property type="entry name" value="PAS_4"/>
    <property type="match status" value="1"/>
</dbReference>
<dbReference type="Gene3D" id="3.30.70.270">
    <property type="match status" value="1"/>
</dbReference>
<dbReference type="InterPro" id="IPR000014">
    <property type="entry name" value="PAS"/>
</dbReference>
<evidence type="ECO:0000313" key="5">
    <source>
        <dbReference type="Proteomes" id="UP000012046"/>
    </source>
</evidence>
<dbReference type="SMART" id="SM00091">
    <property type="entry name" value="PAS"/>
    <property type="match status" value="1"/>
</dbReference>
<dbReference type="PROSITE" id="PS50112">
    <property type="entry name" value="PAS"/>
    <property type="match status" value="1"/>
</dbReference>
<dbReference type="FunFam" id="3.30.70.270:FF:000001">
    <property type="entry name" value="Diguanylate cyclase domain protein"/>
    <property type="match status" value="1"/>
</dbReference>
<organism evidence="4 5">
    <name type="scientific">Alishewanella jeotgali KCTC 22429</name>
    <dbReference type="NCBI Taxonomy" id="1129374"/>
    <lineage>
        <taxon>Bacteria</taxon>
        <taxon>Pseudomonadati</taxon>
        <taxon>Pseudomonadota</taxon>
        <taxon>Gammaproteobacteria</taxon>
        <taxon>Alteromonadales</taxon>
        <taxon>Alteromonadaceae</taxon>
        <taxon>Alishewanella</taxon>
    </lineage>
</organism>
<dbReference type="SMART" id="SM00267">
    <property type="entry name" value="GGDEF"/>
    <property type="match status" value="1"/>
</dbReference>
<comment type="caution">
    <text evidence="4">The sequence shown here is derived from an EMBL/GenBank/DDBJ whole genome shotgun (WGS) entry which is preliminary data.</text>
</comment>
<dbReference type="InterPro" id="IPR029787">
    <property type="entry name" value="Nucleotide_cyclase"/>
</dbReference>